<evidence type="ECO:0000256" key="2">
    <source>
        <dbReference type="SAM" id="MobiDB-lite"/>
    </source>
</evidence>
<feature type="region of interest" description="Disordered" evidence="2">
    <location>
        <begin position="214"/>
        <end position="237"/>
    </location>
</feature>
<dbReference type="OrthoDB" id="23613at2"/>
<evidence type="ECO:0000313" key="6">
    <source>
        <dbReference type="Proteomes" id="UP000013026"/>
    </source>
</evidence>
<feature type="region of interest" description="Disordered" evidence="2">
    <location>
        <begin position="641"/>
        <end position="682"/>
    </location>
</feature>
<keyword evidence="5" id="KW-1185">Reference proteome</keyword>
<evidence type="ECO:0000313" key="4">
    <source>
        <dbReference type="EMBL" id="AGK04476.1"/>
    </source>
</evidence>
<organism evidence="4 6">
    <name type="scientific">Meiothermus ruber (strain ATCC 35948 / DSM 1279 / VKM B-1258 / 21)</name>
    <name type="common">Thermus ruber</name>
    <dbReference type="NCBI Taxonomy" id="504728"/>
    <lineage>
        <taxon>Bacteria</taxon>
        <taxon>Thermotogati</taxon>
        <taxon>Deinococcota</taxon>
        <taxon>Deinococci</taxon>
        <taxon>Thermales</taxon>
        <taxon>Thermaceae</taxon>
        <taxon>Meiothermus</taxon>
    </lineage>
</organism>
<reference evidence="3 5" key="1">
    <citation type="journal article" date="2010" name="Stand. Genomic Sci.">
        <title>Complete genome sequence of Meiothermus ruber type strain (21).</title>
        <authorList>
            <person name="Tindall B.J."/>
            <person name="Sikorski J."/>
            <person name="Lucas S."/>
            <person name="Goltsman E."/>
            <person name="Copeland A."/>
            <person name="Glavina Del Rio T."/>
            <person name="Nolan M."/>
            <person name="Tice H."/>
            <person name="Cheng J.F."/>
            <person name="Han C."/>
            <person name="Pitluck S."/>
            <person name="Liolios K."/>
            <person name="Ivanova N."/>
            <person name="Mavromatis K."/>
            <person name="Ovchinnikova G."/>
            <person name="Pati A."/>
            <person name="Fahnrich R."/>
            <person name="Goodwin L."/>
            <person name="Chen A."/>
            <person name="Palaniappan K."/>
            <person name="Land M."/>
            <person name="Hauser L."/>
            <person name="Chang Y.J."/>
            <person name="Jeffries C.D."/>
            <person name="Rohde M."/>
            <person name="Goker M."/>
            <person name="Woyke T."/>
            <person name="Bristow J."/>
            <person name="Eisen J.A."/>
            <person name="Markowitz V."/>
            <person name="Hugenholtz P."/>
            <person name="Kyrpides N.C."/>
            <person name="Klenk H.P."/>
            <person name="Lapidus A."/>
        </authorList>
    </citation>
    <scope>NUCLEOTIDE SEQUENCE [LARGE SCALE GENOMIC DNA]</scope>
    <source>
        <strain evidence="5">ATCC 35948 / DSM 1279 / VKM B-1258 / 21</strain>
        <strain evidence="3">DSM 1279</strain>
    </source>
</reference>
<feature type="coiled-coil region" evidence="1">
    <location>
        <begin position="372"/>
        <end position="399"/>
    </location>
</feature>
<evidence type="ECO:0000313" key="5">
    <source>
        <dbReference type="Proteomes" id="UP000006655"/>
    </source>
</evidence>
<dbReference type="KEGG" id="mrb:Mrub_1244"/>
<dbReference type="Proteomes" id="UP000013026">
    <property type="component" value="Chromosome"/>
</dbReference>
<name>D3PRC3_MEIRD</name>
<proteinExistence type="predicted"/>
<gene>
    <name evidence="3" type="ordered locus">Mrub_1244</name>
    <name evidence="4" type="ORF">K649_05880</name>
</gene>
<dbReference type="KEGG" id="mre:K649_05880"/>
<feature type="compositionally biased region" description="Basic and acidic residues" evidence="2">
    <location>
        <begin position="228"/>
        <end position="237"/>
    </location>
</feature>
<evidence type="ECO:0000256" key="1">
    <source>
        <dbReference type="SAM" id="Coils"/>
    </source>
</evidence>
<dbReference type="PATRIC" id="fig|504728.9.peg.1212"/>
<dbReference type="STRING" id="504728.K649_05880"/>
<dbReference type="RefSeq" id="WP_013013525.1">
    <property type="nucleotide sequence ID" value="NC_013946.1"/>
</dbReference>
<reference evidence="4 6" key="3">
    <citation type="submission" date="2013-04" db="EMBL/GenBank/DDBJ databases">
        <authorList>
            <person name="Chin J."/>
            <person name="Alexander D.H."/>
            <person name="Marks P."/>
            <person name="Korlach J."/>
            <person name="Clum A."/>
            <person name="Copeland A."/>
        </authorList>
    </citation>
    <scope>NUCLEOTIDE SEQUENCE [LARGE SCALE GENOMIC DNA]</scope>
    <source>
        <strain evidence="6">ATCC 35948 / DSM 1279 / VKM B-1258 / 21</strain>
        <strain evidence="4">DSM 1279</strain>
    </source>
</reference>
<protein>
    <submittedName>
        <fullName evidence="4">Uncharacterized protein</fullName>
    </submittedName>
</protein>
<dbReference type="Proteomes" id="UP000006655">
    <property type="component" value="Chromosome"/>
</dbReference>
<reference evidence="4" key="2">
    <citation type="submission" date="2013-04" db="EMBL/GenBank/DDBJ databases">
        <title>Non-Hybrid, Finished Microbial Genome Assemblies from Long-Read SMRT Sequencing Data.</title>
        <authorList>
            <person name="Klammer A."/>
            <person name="Drake J."/>
            <person name="Heiner C."/>
            <person name="Clum A."/>
            <person name="Copeland A."/>
            <person name="Huddleston J."/>
            <person name="Eichler E."/>
            <person name="Turner S.W."/>
        </authorList>
    </citation>
    <scope>NUCLEOTIDE SEQUENCE</scope>
    <source>
        <strain evidence="4">DSM 1279</strain>
    </source>
</reference>
<keyword evidence="1" id="KW-0175">Coiled coil</keyword>
<dbReference type="EMBL" id="CP001743">
    <property type="protein sequence ID" value="ADD28006.1"/>
    <property type="molecule type" value="Genomic_DNA"/>
</dbReference>
<evidence type="ECO:0000313" key="3">
    <source>
        <dbReference type="EMBL" id="ADD28006.1"/>
    </source>
</evidence>
<dbReference type="EMBL" id="CP005385">
    <property type="protein sequence ID" value="AGK04476.1"/>
    <property type="molecule type" value="Genomic_DNA"/>
</dbReference>
<accession>D3PRC3</accession>
<dbReference type="AlphaFoldDB" id="D3PRC3"/>
<sequence>MVHPTLLLVFPSARALVEPLYAVWEKRLGPKALALERAQPQAWRKEFWRLLNQGRLLTLHARGFPPDPAPTLVVVASPLDGELEATLAELETFFLGAGSQGLEARLHLVLLLRNQEEFRAAGRFPPDPNHPLPSRVWPLALWNRQGEHLAREEYLQVWVQYFVEALLHTNAPLQPTRGRDWMGLGIACMKRSQPQAHDLVPGLWEAIKGAGEGYSPTLSLPPPPGRPSEARYPPKPERQDCLRYPEWQGSLWERALQALSQEEEAALEEALLSLENPIRFSGVDQALCQGPKALEATLTALRGAQAELQSRRQAVLAELDEGLGLRGQRARYRRLKARKDQGRPVDTEEFNRLEALFQGLDGLLEEGRLDALLEKDGEARIIQNKLNDLKAELAEGQEAWNKQEAVPPPPPRGLRGFWERFRPRPTASETPSSRKRLCDEAWSILGEAHELHKAYADRLGKYRRIYLEISYLNVLLPALAEEERQLQETLERIQSFSPRPPSRTHNPLVVRLTGPRPPRSAYRQEAARLLQDGILEHLWYGDDREALEEELLEGAERLLAHTPPPEPLNPSPEAWALLVKAATPQVPVRTWPEHRVYAYVLGSAQGQRWGEPYAEEPGREGEVVLFRLLYPLTAEDLWREGAEPFPEEGEEVSAPEASSQGDAPTDALRPNSLLDELQGLLR</sequence>